<keyword evidence="8 11" id="KW-0472">Membrane</keyword>
<keyword evidence="9" id="KW-0739">Sodium transport</keyword>
<feature type="transmembrane region" description="Helical" evidence="11">
    <location>
        <begin position="53"/>
        <end position="73"/>
    </location>
</feature>
<dbReference type="GO" id="GO:0098719">
    <property type="term" value="P:sodium ion import across plasma membrane"/>
    <property type="evidence" value="ECO:0007669"/>
    <property type="project" value="TreeGrafter"/>
</dbReference>
<feature type="transmembrane region" description="Helical" evidence="11">
    <location>
        <begin position="150"/>
        <end position="175"/>
    </location>
</feature>
<dbReference type="GO" id="GO:0051453">
    <property type="term" value="P:regulation of intracellular pH"/>
    <property type="evidence" value="ECO:0007669"/>
    <property type="project" value="TreeGrafter"/>
</dbReference>
<keyword evidence="16" id="KW-1185">Reference proteome</keyword>
<feature type="transmembrane region" description="Helical" evidence="11">
    <location>
        <begin position="181"/>
        <end position="202"/>
    </location>
</feature>
<feature type="transmembrane region" description="Helical" evidence="11">
    <location>
        <begin position="421"/>
        <end position="444"/>
    </location>
</feature>
<evidence type="ECO:0000313" key="13">
    <source>
        <dbReference type="EMBL" id="NYD68761.1"/>
    </source>
</evidence>
<dbReference type="GO" id="GO:0005886">
    <property type="term" value="C:plasma membrane"/>
    <property type="evidence" value="ECO:0007669"/>
    <property type="project" value="UniProtKB-SubCell"/>
</dbReference>
<evidence type="ECO:0000313" key="15">
    <source>
        <dbReference type="EMBL" id="RXZ85859.1"/>
    </source>
</evidence>
<dbReference type="Proteomes" id="UP000292686">
    <property type="component" value="Unassembled WGS sequence"/>
</dbReference>
<evidence type="ECO:0000313" key="17">
    <source>
        <dbReference type="Proteomes" id="UP000581087"/>
    </source>
</evidence>
<evidence type="ECO:0000256" key="8">
    <source>
        <dbReference type="ARBA" id="ARBA00023136"/>
    </source>
</evidence>
<evidence type="ECO:0000256" key="3">
    <source>
        <dbReference type="ARBA" id="ARBA00022475"/>
    </source>
</evidence>
<comment type="subcellular location">
    <subcellularLocation>
        <location evidence="1">Cell membrane</location>
        <topology evidence="1">Multi-pass membrane protein</topology>
    </subcellularLocation>
</comment>
<dbReference type="GO" id="GO:0015386">
    <property type="term" value="F:potassium:proton antiporter activity"/>
    <property type="evidence" value="ECO:0007669"/>
    <property type="project" value="TreeGrafter"/>
</dbReference>
<reference evidence="13 17" key="2">
    <citation type="submission" date="2020-07" db="EMBL/GenBank/DDBJ databases">
        <title>Sequencing the genomes of 1000 actinobacteria strains.</title>
        <authorList>
            <person name="Klenk H.-P."/>
        </authorList>
    </citation>
    <scope>NUCLEOTIDE SEQUENCE [LARGE SCALE GENOMIC DNA]</scope>
    <source>
        <strain evidence="13 17">DSM 23870</strain>
    </source>
</reference>
<evidence type="ECO:0000256" key="6">
    <source>
        <dbReference type="ARBA" id="ARBA00023053"/>
    </source>
</evidence>
<dbReference type="EMBL" id="SDPM01000013">
    <property type="protein sequence ID" value="RXZ85060.1"/>
    <property type="molecule type" value="Genomic_DNA"/>
</dbReference>
<dbReference type="PANTHER" id="PTHR10110">
    <property type="entry name" value="SODIUM/HYDROGEN EXCHANGER"/>
    <property type="match status" value="1"/>
</dbReference>
<proteinExistence type="predicted"/>
<evidence type="ECO:0000313" key="16">
    <source>
        <dbReference type="Proteomes" id="UP000292686"/>
    </source>
</evidence>
<dbReference type="GO" id="GO:0015385">
    <property type="term" value="F:sodium:proton antiporter activity"/>
    <property type="evidence" value="ECO:0007669"/>
    <property type="project" value="InterPro"/>
</dbReference>
<name>A0A4Q2M7D3_9MICO</name>
<feature type="transmembrane region" description="Helical" evidence="11">
    <location>
        <begin position="29"/>
        <end position="47"/>
    </location>
</feature>
<evidence type="ECO:0000256" key="2">
    <source>
        <dbReference type="ARBA" id="ARBA00022448"/>
    </source>
</evidence>
<dbReference type="InterPro" id="IPR018422">
    <property type="entry name" value="Cation/H_exchanger_CPA1"/>
</dbReference>
<dbReference type="EMBL" id="SDPM01000007">
    <property type="protein sequence ID" value="RXZ85859.1"/>
    <property type="molecule type" value="Genomic_DNA"/>
</dbReference>
<sequence>MGFGETFLLLFGALAVTAFARWRGWSAPLLVTAVALVVSYIPGIPTFEIDGELILTLVLPPLLYSAALDVSFLNFRNSLPQIRNLGIWLVVATTVVVGGIAYLIMPSLTLAGALLLGAIVSPPDAVSAASIGRRLGLPRRVMTVMSGESLINDASSLTLFRVFLAIVAGSTVTWGDGITDFLLAVGVGVGLGLVIGRIVTAIRRRLDDPVVLGTLGLLVPFAAYAIAERFEGSGVLAVVTTGLIVGFNAPRTSYATRQQERPVWLSIDLLLEGFVFALIGLQLHDVVSDVWSSPLGPWRSLGLAVAVFAAVVLVRPIWIFGNHGILRLLAPLSARRRARRELRLDEFERRKDAEFDARGVPADHPRRRRRPRPPSDQSLLSIPELTVLSWAGMRGVVTLATATAIPVGAGLGLPEAERQTIFLVAFAVTVGTLLVQGLTMPALIKRLGLNSEAEEQQDAAELAAVRSRAAAVGLAYLEERRDEWRQKYGAEATDAVFDRFTATLERIDAGAEAAEELADDESADRRRDQLIELSRGWLAVRRSVVLDERDAGNLNEEVMRRLVVSLDAEELALDTLASQRDDR</sequence>
<feature type="transmembrane region" description="Helical" evidence="11">
    <location>
        <begin position="262"/>
        <end position="283"/>
    </location>
</feature>
<protein>
    <submittedName>
        <fullName evidence="13">CPA1 family monovalent cation:H+ antiporter</fullName>
    </submittedName>
    <submittedName>
        <fullName evidence="14">Sodium:proton antiporter</fullName>
    </submittedName>
</protein>
<evidence type="ECO:0000256" key="4">
    <source>
        <dbReference type="ARBA" id="ARBA00022692"/>
    </source>
</evidence>
<dbReference type="Gene3D" id="6.10.140.1330">
    <property type="match status" value="1"/>
</dbReference>
<dbReference type="PANTHER" id="PTHR10110:SF86">
    <property type="entry name" value="SODIUM_HYDROGEN EXCHANGER 7"/>
    <property type="match status" value="1"/>
</dbReference>
<evidence type="ECO:0000259" key="12">
    <source>
        <dbReference type="Pfam" id="PF00999"/>
    </source>
</evidence>
<evidence type="ECO:0000313" key="14">
    <source>
        <dbReference type="EMBL" id="RXZ85060.1"/>
    </source>
</evidence>
<feature type="region of interest" description="Disordered" evidence="10">
    <location>
        <begin position="358"/>
        <end position="378"/>
    </location>
</feature>
<keyword evidence="6" id="KW-0915">Sodium</keyword>
<feature type="transmembrane region" description="Helical" evidence="11">
    <location>
        <begin position="303"/>
        <end position="330"/>
    </location>
</feature>
<feature type="transmembrane region" description="Helical" evidence="11">
    <location>
        <begin position="209"/>
        <end position="227"/>
    </location>
</feature>
<evidence type="ECO:0000256" key="5">
    <source>
        <dbReference type="ARBA" id="ARBA00022989"/>
    </source>
</evidence>
<feature type="domain" description="Cation/H+ exchanger transmembrane" evidence="12">
    <location>
        <begin position="19"/>
        <end position="445"/>
    </location>
</feature>
<evidence type="ECO:0000256" key="11">
    <source>
        <dbReference type="SAM" id="Phobius"/>
    </source>
</evidence>
<dbReference type="OrthoDB" id="57886at2"/>
<accession>A0A4Q2M7D3</accession>
<reference evidence="14 16" key="1">
    <citation type="submission" date="2019-01" db="EMBL/GenBank/DDBJ databases">
        <title>Agromyces.</title>
        <authorList>
            <person name="Li J."/>
        </authorList>
    </citation>
    <scope>NUCLEOTIDE SEQUENCE [LARGE SCALE GENOMIC DNA]</scope>
    <source>
        <strain evidence="14 16">DSM 23870</strain>
    </source>
</reference>
<dbReference type="InterPro" id="IPR006153">
    <property type="entry name" value="Cation/H_exchanger_TM"/>
</dbReference>
<evidence type="ECO:0000256" key="1">
    <source>
        <dbReference type="ARBA" id="ARBA00004651"/>
    </source>
</evidence>
<dbReference type="EMBL" id="JACCBI010000001">
    <property type="protein sequence ID" value="NYD68761.1"/>
    <property type="molecule type" value="Genomic_DNA"/>
</dbReference>
<feature type="transmembrane region" description="Helical" evidence="11">
    <location>
        <begin position="233"/>
        <end position="250"/>
    </location>
</feature>
<dbReference type="AlphaFoldDB" id="A0A4Q2M7D3"/>
<keyword evidence="2" id="KW-0813">Transport</keyword>
<feature type="transmembrane region" description="Helical" evidence="11">
    <location>
        <begin position="110"/>
        <end position="129"/>
    </location>
</feature>
<keyword evidence="7" id="KW-0406">Ion transport</keyword>
<dbReference type="Proteomes" id="UP000581087">
    <property type="component" value="Unassembled WGS sequence"/>
</dbReference>
<keyword evidence="4 11" id="KW-0812">Transmembrane</keyword>
<evidence type="ECO:0000256" key="9">
    <source>
        <dbReference type="ARBA" id="ARBA00023201"/>
    </source>
</evidence>
<dbReference type="RefSeq" id="WP_129176156.1">
    <property type="nucleotide sequence ID" value="NZ_JACCBI010000001.1"/>
</dbReference>
<organism evidence="14 16">
    <name type="scientific">Agromyces atrinae</name>
    <dbReference type="NCBI Taxonomy" id="592376"/>
    <lineage>
        <taxon>Bacteria</taxon>
        <taxon>Bacillati</taxon>
        <taxon>Actinomycetota</taxon>
        <taxon>Actinomycetes</taxon>
        <taxon>Micrococcales</taxon>
        <taxon>Microbacteriaceae</taxon>
        <taxon>Agromyces</taxon>
    </lineage>
</organism>
<evidence type="ECO:0000256" key="7">
    <source>
        <dbReference type="ARBA" id="ARBA00023065"/>
    </source>
</evidence>
<dbReference type="Pfam" id="PF00999">
    <property type="entry name" value="Na_H_Exchanger"/>
    <property type="match status" value="1"/>
</dbReference>
<feature type="transmembrane region" description="Helical" evidence="11">
    <location>
        <begin position="6"/>
        <end position="22"/>
    </location>
</feature>
<evidence type="ECO:0000256" key="10">
    <source>
        <dbReference type="SAM" id="MobiDB-lite"/>
    </source>
</evidence>
<gene>
    <name evidence="13" type="ORF">BJ972_003280</name>
    <name evidence="15" type="ORF">ESP50_13805</name>
    <name evidence="14" type="ORF">ESP50_16940</name>
</gene>
<keyword evidence="3" id="KW-1003">Cell membrane</keyword>
<comment type="caution">
    <text evidence="14">The sequence shown here is derived from an EMBL/GenBank/DDBJ whole genome shotgun (WGS) entry which is preliminary data.</text>
</comment>
<feature type="transmembrane region" description="Helical" evidence="11">
    <location>
        <begin position="85"/>
        <end position="104"/>
    </location>
</feature>
<keyword evidence="5 11" id="KW-1133">Transmembrane helix</keyword>